<reference evidence="1 2" key="1">
    <citation type="submission" date="2007-03" db="EMBL/GenBank/DDBJ databases">
        <authorList>
            <person name="Fulton L."/>
            <person name="Clifton S."/>
            <person name="Fulton B."/>
            <person name="Xu J."/>
            <person name="Minx P."/>
            <person name="Pepin K.H."/>
            <person name="Johnson M."/>
            <person name="Thiruvilangam P."/>
            <person name="Bhonagiri V."/>
            <person name="Nash W.E."/>
            <person name="Mardis E.R."/>
            <person name="Wilson R.K."/>
        </authorList>
    </citation>
    <scope>NUCLEOTIDE SEQUENCE [LARGE SCALE GENOMIC DNA]</scope>
    <source>
        <strain evidence="1 2">ATCC 27756</strain>
    </source>
</reference>
<dbReference type="HOGENOM" id="CLU_069076_1_0_9"/>
<evidence type="ECO:0008006" key="3">
    <source>
        <dbReference type="Google" id="ProtNLM"/>
    </source>
</evidence>
<sequence length="262" mass="30790">MEVRSMEKNKLNILNKFFSRNTFRHCYEDGYDKVYGQVIRRYVDNGVGKTNLELVSEVYNVLKDEYRNEYYYKNTLLNKLLLGVHSINTTTALTEIPIAKSKADFVLINGKAVVYEIKTELDNFDRLESQISDYYKAFDHVAVVTCIENVPVLQKKIEVIGKPVGIYVLQKRGTIKTIQKPEIYRDSLDTSILFKILRKQEYEEIVLKKYGYLPVVSAFEYYSECKKMFLEIPLEEAYLSVLKLLKKRAKIVKEDYKKYLMN</sequence>
<dbReference type="Proteomes" id="UP000003577">
    <property type="component" value="Unassembled WGS sequence"/>
</dbReference>
<dbReference type="EMBL" id="AAVP02000012">
    <property type="protein sequence ID" value="EDK23643.1"/>
    <property type="molecule type" value="Genomic_DNA"/>
</dbReference>
<proteinExistence type="predicted"/>
<name>A5KPG7_9FIRM</name>
<reference evidence="1 2" key="2">
    <citation type="submission" date="2007-04" db="EMBL/GenBank/DDBJ databases">
        <title>Draft genome sequence of Ruminococcus torques (ATCC 27756).</title>
        <authorList>
            <person name="Sudarsanam P."/>
            <person name="Ley R."/>
            <person name="Guruge J."/>
            <person name="Turnbaugh P.J."/>
            <person name="Mahowald M."/>
            <person name="Liep D."/>
            <person name="Gordon J."/>
        </authorList>
    </citation>
    <scope>NUCLEOTIDE SEQUENCE [LARGE SCALE GENOMIC DNA]</scope>
    <source>
        <strain evidence="1 2">ATCC 27756</strain>
    </source>
</reference>
<dbReference type="AlphaFoldDB" id="A5KPG7"/>
<dbReference type="PaxDb" id="411460-RUMTOR_02151"/>
<evidence type="ECO:0000313" key="2">
    <source>
        <dbReference type="Proteomes" id="UP000003577"/>
    </source>
</evidence>
<protein>
    <recommendedName>
        <fullName evidence="3">Sce7726 family protein</fullName>
    </recommendedName>
</protein>
<gene>
    <name evidence="1" type="ORF">RUMTOR_02151</name>
</gene>
<dbReference type="InterPro" id="IPR047729">
    <property type="entry name" value="Sce7726-like"/>
</dbReference>
<dbReference type="NCBIfam" id="NF033832">
    <property type="entry name" value="sce7726_fam"/>
    <property type="match status" value="1"/>
</dbReference>
<accession>A5KPG7</accession>
<evidence type="ECO:0000313" key="1">
    <source>
        <dbReference type="EMBL" id="EDK23643.1"/>
    </source>
</evidence>
<comment type="caution">
    <text evidence="1">The sequence shown here is derived from an EMBL/GenBank/DDBJ whole genome shotgun (WGS) entry which is preliminary data.</text>
</comment>
<organism evidence="1 2">
    <name type="scientific">[Ruminococcus] torques ATCC 27756</name>
    <dbReference type="NCBI Taxonomy" id="411460"/>
    <lineage>
        <taxon>Bacteria</taxon>
        <taxon>Bacillati</taxon>
        <taxon>Bacillota</taxon>
        <taxon>Clostridia</taxon>
        <taxon>Lachnospirales</taxon>
        <taxon>Lachnospiraceae</taxon>
        <taxon>Mediterraneibacter</taxon>
    </lineage>
</organism>